<proteinExistence type="predicted"/>
<comment type="caution">
    <text evidence="4">The sequence shown here is derived from an EMBL/GenBank/DDBJ whole genome shotgun (WGS) entry which is preliminary data.</text>
</comment>
<dbReference type="Proteomes" id="UP001515943">
    <property type="component" value="Unassembled WGS sequence"/>
</dbReference>
<feature type="domain" description="YNCE-like beta-propeller" evidence="3">
    <location>
        <begin position="37"/>
        <end position="149"/>
    </location>
</feature>
<dbReference type="PANTHER" id="PTHR47197">
    <property type="entry name" value="PROTEIN NIRF"/>
    <property type="match status" value="1"/>
</dbReference>
<accession>A0ABX1FLM8</accession>
<evidence type="ECO:0000256" key="2">
    <source>
        <dbReference type="SAM" id="SignalP"/>
    </source>
</evidence>
<dbReference type="EMBL" id="VSRL01000096">
    <property type="protein sequence ID" value="NKE59820.1"/>
    <property type="molecule type" value="Genomic_DNA"/>
</dbReference>
<dbReference type="Gene3D" id="2.130.10.10">
    <property type="entry name" value="YVTN repeat-like/Quinoprotein amine dehydrogenase"/>
    <property type="match status" value="2"/>
</dbReference>
<dbReference type="NCBIfam" id="TIGR02276">
    <property type="entry name" value="beta_rpt_yvtn"/>
    <property type="match status" value="4"/>
</dbReference>
<gene>
    <name evidence="4" type="ORF">FXN61_24650</name>
</gene>
<reference evidence="4 5" key="1">
    <citation type="submission" date="2019-08" db="EMBL/GenBank/DDBJ databases">
        <title>Lentzea from Indian Himalayas.</title>
        <authorList>
            <person name="Mandal S."/>
            <person name="Mallick Gupta A."/>
            <person name="Maiti P.K."/>
            <person name="Sarkar J."/>
            <person name="Mandal S."/>
        </authorList>
    </citation>
    <scope>NUCLEOTIDE SEQUENCE [LARGE SCALE GENOMIC DNA]</scope>
    <source>
        <strain evidence="4 5">PSKA42</strain>
    </source>
</reference>
<feature type="chain" id="PRO_5045342598" evidence="2">
    <location>
        <begin position="41"/>
        <end position="329"/>
    </location>
</feature>
<evidence type="ECO:0000256" key="1">
    <source>
        <dbReference type="ARBA" id="ARBA00022729"/>
    </source>
</evidence>
<keyword evidence="1 2" id="KW-0732">Signal</keyword>
<dbReference type="PANTHER" id="PTHR47197:SF3">
    <property type="entry name" value="DIHYDRO-HEME D1 DEHYDROGENASE"/>
    <property type="match status" value="1"/>
</dbReference>
<dbReference type="InterPro" id="IPR048433">
    <property type="entry name" value="YNCE-like_beta-prop"/>
</dbReference>
<feature type="signal peptide" evidence="2">
    <location>
        <begin position="1"/>
        <end position="40"/>
    </location>
</feature>
<dbReference type="Pfam" id="PF21783">
    <property type="entry name" value="YNCE"/>
    <property type="match status" value="1"/>
</dbReference>
<dbReference type="InterPro" id="IPR011964">
    <property type="entry name" value="YVTN_b-propeller_repeat"/>
</dbReference>
<evidence type="ECO:0000313" key="5">
    <source>
        <dbReference type="Proteomes" id="UP001515943"/>
    </source>
</evidence>
<evidence type="ECO:0000259" key="3">
    <source>
        <dbReference type="Pfam" id="PF21783"/>
    </source>
</evidence>
<dbReference type="InterPro" id="IPR015943">
    <property type="entry name" value="WD40/YVTN_repeat-like_dom_sf"/>
</dbReference>
<organism evidence="4 5">
    <name type="scientific">Lentzea indica</name>
    <dbReference type="NCBI Taxonomy" id="2604800"/>
    <lineage>
        <taxon>Bacteria</taxon>
        <taxon>Bacillati</taxon>
        <taxon>Actinomycetota</taxon>
        <taxon>Actinomycetes</taxon>
        <taxon>Pseudonocardiales</taxon>
        <taxon>Pseudonocardiaceae</taxon>
        <taxon>Lentzea</taxon>
    </lineage>
</organism>
<evidence type="ECO:0000313" key="4">
    <source>
        <dbReference type="EMBL" id="NKE59820.1"/>
    </source>
</evidence>
<sequence>MTSGGQTSMTFASSRALTRRAALVLAAGLAVTVVPGVASAAPNAVIPVGRLAQGLAISPDGTRAAVANSNDNTVSVIDTQTRAVTATVPVGLYPLGVAFTPDSSRVYVTNRDAHTVSVIDAETSSVTATWSGFSYPTSIEVSGDRVHVLNEGNATLSIMDSAGVALGGVPLPEGPSGLAVTPDGAKAYVGSYRGVHVTVIDVAAASVIASVRASVSPRALAVSPDGTRVYTTKLTKPDPMKVIDVATGKALPGGIPGPGWSLGVAVAPDGARAYITNFLDRTVSVIDTAGLTEIGRMTVGRYPTEISITPDGKQAYVLNGRDEVEILDL</sequence>
<dbReference type="SUPFAM" id="SSF50969">
    <property type="entry name" value="YVTN repeat-like/Quinoprotein amine dehydrogenase"/>
    <property type="match status" value="1"/>
</dbReference>
<dbReference type="InterPro" id="IPR051200">
    <property type="entry name" value="Host-pathogen_enzymatic-act"/>
</dbReference>
<dbReference type="InterPro" id="IPR011044">
    <property type="entry name" value="Quino_amine_DH_bsu"/>
</dbReference>
<protein>
    <submittedName>
        <fullName evidence="4">YncE family protein</fullName>
    </submittedName>
</protein>
<keyword evidence="5" id="KW-1185">Reference proteome</keyword>
<name>A0ABX1FLM8_9PSEU</name>